<dbReference type="InterPro" id="IPR023813">
    <property type="entry name" value="HsmA-like"/>
</dbReference>
<dbReference type="NCBIfam" id="TIGR03987">
    <property type="entry name" value="HsmA family protein"/>
    <property type="match status" value="1"/>
</dbReference>
<accession>A0A4P6LUR9</accession>
<dbReference type="KEGG" id="bpro:PMF13cell1_01290"/>
<name>A0A4P6LUR9_9FIRM</name>
<protein>
    <recommendedName>
        <fullName evidence="4">TIGR03987 family protein</fullName>
    </recommendedName>
</protein>
<organism evidence="2 3">
    <name type="scientific">Blautia producta</name>
    <dbReference type="NCBI Taxonomy" id="33035"/>
    <lineage>
        <taxon>Bacteria</taxon>
        <taxon>Bacillati</taxon>
        <taxon>Bacillota</taxon>
        <taxon>Clostridia</taxon>
        <taxon>Lachnospirales</taxon>
        <taxon>Lachnospiraceae</taxon>
        <taxon>Blautia</taxon>
    </lineage>
</organism>
<evidence type="ECO:0008006" key="4">
    <source>
        <dbReference type="Google" id="ProtNLM"/>
    </source>
</evidence>
<keyword evidence="1" id="KW-0472">Membrane</keyword>
<feature type="transmembrane region" description="Helical" evidence="1">
    <location>
        <begin position="106"/>
        <end position="127"/>
    </location>
</feature>
<feature type="transmembrane region" description="Helical" evidence="1">
    <location>
        <begin position="69"/>
        <end position="94"/>
    </location>
</feature>
<sequence>MDIKLIMAVITITLALVFYTIGVFSERKAHILKKKHVLIFWLGLVFDTTGTTIMSFITKEGAGGQTGMGLHGITGALAIILMLFHALWATWVLVKKDEKKQESFHKFSIFVWLVWLVPYILGMFIGMTAA</sequence>
<evidence type="ECO:0000313" key="2">
    <source>
        <dbReference type="EMBL" id="QBE95766.1"/>
    </source>
</evidence>
<dbReference type="RefSeq" id="WP_130180202.1">
    <property type="nucleotide sequence ID" value="NZ_CP035945.1"/>
</dbReference>
<proteinExistence type="predicted"/>
<keyword evidence="1" id="KW-1133">Transmembrane helix</keyword>
<dbReference type="EMBL" id="CP035945">
    <property type="protein sequence ID" value="QBE95766.1"/>
    <property type="molecule type" value="Genomic_DNA"/>
</dbReference>
<keyword evidence="1" id="KW-0812">Transmembrane</keyword>
<dbReference type="AlphaFoldDB" id="A0A4P6LUR9"/>
<reference evidence="2 3" key="1">
    <citation type="submission" date="2019-01" db="EMBL/GenBank/DDBJ databases">
        <title>PMF-metabolizing Aryl O-demethylase.</title>
        <authorList>
            <person name="Kim M."/>
        </authorList>
    </citation>
    <scope>NUCLEOTIDE SEQUENCE [LARGE SCALE GENOMIC DNA]</scope>
    <source>
        <strain evidence="2 3">PMF1</strain>
    </source>
</reference>
<gene>
    <name evidence="2" type="ORF">PMF13cell1_01290</name>
</gene>
<feature type="transmembrane region" description="Helical" evidence="1">
    <location>
        <begin position="37"/>
        <end position="57"/>
    </location>
</feature>
<evidence type="ECO:0000256" key="1">
    <source>
        <dbReference type="SAM" id="Phobius"/>
    </source>
</evidence>
<evidence type="ECO:0000313" key="3">
    <source>
        <dbReference type="Proteomes" id="UP000289794"/>
    </source>
</evidence>
<dbReference type="Proteomes" id="UP000289794">
    <property type="component" value="Chromosome"/>
</dbReference>
<feature type="transmembrane region" description="Helical" evidence="1">
    <location>
        <begin position="6"/>
        <end position="25"/>
    </location>
</feature>